<name>A0ABP9LJH0_9ACTN</name>
<accession>A0ABP9LJH0</accession>
<dbReference type="Pfam" id="PF14435">
    <property type="entry name" value="SUKH-4"/>
    <property type="match status" value="1"/>
</dbReference>
<dbReference type="InterPro" id="IPR025851">
    <property type="entry name" value="SUKH-4"/>
</dbReference>
<comment type="caution">
    <text evidence="1">The sequence shown here is derived from an EMBL/GenBank/DDBJ whole genome shotgun (WGS) entry which is preliminary data.</text>
</comment>
<dbReference type="RefSeq" id="WP_345671871.1">
    <property type="nucleotide sequence ID" value="NZ_BAABKC010000123.1"/>
</dbReference>
<keyword evidence="2" id="KW-1185">Reference proteome</keyword>
<sequence length="196" mass="21889">MLFDVDRDALVDVVGDDGVVRLPEATAVRYGFTGQTLDFLVRTGIPTAEDFEFSFGLPAEFDAGFLWDCAERAQRGWTFPEGVEKVVKIGNFPINAVVVDPETGVVYQYTDASREAIAVHGDVSSLAKTLISFLGYIDSYQRGEADEADEDREYARRKREVDALMADIRLVDPLPFAHEYSEWVELFDNLEGGVFT</sequence>
<dbReference type="EMBL" id="BAABKC010000123">
    <property type="protein sequence ID" value="GAA5077300.1"/>
    <property type="molecule type" value="Genomic_DNA"/>
</dbReference>
<protein>
    <recommendedName>
        <fullName evidence="3">SUKH-4 immunity protein</fullName>
    </recommendedName>
</protein>
<evidence type="ECO:0000313" key="1">
    <source>
        <dbReference type="EMBL" id="GAA5077300.1"/>
    </source>
</evidence>
<evidence type="ECO:0008006" key="3">
    <source>
        <dbReference type="Google" id="ProtNLM"/>
    </source>
</evidence>
<organism evidence="1 2">
    <name type="scientific">Streptomyces similanensis</name>
    <dbReference type="NCBI Taxonomy" id="1274988"/>
    <lineage>
        <taxon>Bacteria</taxon>
        <taxon>Bacillati</taxon>
        <taxon>Actinomycetota</taxon>
        <taxon>Actinomycetes</taxon>
        <taxon>Kitasatosporales</taxon>
        <taxon>Streptomycetaceae</taxon>
        <taxon>Streptomyces</taxon>
    </lineage>
</organism>
<evidence type="ECO:0000313" key="2">
    <source>
        <dbReference type="Proteomes" id="UP001500124"/>
    </source>
</evidence>
<reference evidence="2" key="1">
    <citation type="journal article" date="2019" name="Int. J. Syst. Evol. Microbiol.">
        <title>The Global Catalogue of Microorganisms (GCM) 10K type strain sequencing project: providing services to taxonomists for standard genome sequencing and annotation.</title>
        <authorList>
            <consortium name="The Broad Institute Genomics Platform"/>
            <consortium name="The Broad Institute Genome Sequencing Center for Infectious Disease"/>
            <person name="Wu L."/>
            <person name="Ma J."/>
        </authorList>
    </citation>
    <scope>NUCLEOTIDE SEQUENCE [LARGE SCALE GENOMIC DNA]</scope>
    <source>
        <strain evidence="2">JCM 18410</strain>
    </source>
</reference>
<gene>
    <name evidence="1" type="ORF">GCM10023336_67930</name>
</gene>
<dbReference type="Proteomes" id="UP001500124">
    <property type="component" value="Unassembled WGS sequence"/>
</dbReference>
<proteinExistence type="predicted"/>